<dbReference type="Proteomes" id="UP001341840">
    <property type="component" value="Unassembled WGS sequence"/>
</dbReference>
<name>A0ABU6VMD8_9FABA</name>
<comment type="caution">
    <text evidence="1">The sequence shown here is derived from an EMBL/GenBank/DDBJ whole genome shotgun (WGS) entry which is preliminary data.</text>
</comment>
<dbReference type="EMBL" id="JASCZI010151557">
    <property type="protein sequence ID" value="MED6173486.1"/>
    <property type="molecule type" value="Genomic_DNA"/>
</dbReference>
<accession>A0ABU6VMD8</accession>
<evidence type="ECO:0000313" key="1">
    <source>
        <dbReference type="EMBL" id="MED6173486.1"/>
    </source>
</evidence>
<sequence length="219" mass="26118">MNGRSWCRRKLHVTISKYRRRRKRFRQKWVPTGWILEDEGAALLRNEEKRETGKVERLQEKQRKVIKAEISQEKQGPGVVECREVGPKRCLITFESESAKEKALSDNVLCAVFDEIRPHWDIFWGLSRRVWIEVMGLPIYVWSEETFKNIAKLWGSYVYSDDRTGESLSFTVARFLIDCFEWEPINEWVTLKVEDREFECFVKEFGGEGNPIQMRYRRS</sequence>
<evidence type="ECO:0000313" key="2">
    <source>
        <dbReference type="Proteomes" id="UP001341840"/>
    </source>
</evidence>
<gene>
    <name evidence="1" type="ORF">PIB30_059933</name>
</gene>
<protein>
    <recommendedName>
        <fullName evidence="3">DUF4283 domain-containing protein</fullName>
    </recommendedName>
</protein>
<organism evidence="1 2">
    <name type="scientific">Stylosanthes scabra</name>
    <dbReference type="NCBI Taxonomy" id="79078"/>
    <lineage>
        <taxon>Eukaryota</taxon>
        <taxon>Viridiplantae</taxon>
        <taxon>Streptophyta</taxon>
        <taxon>Embryophyta</taxon>
        <taxon>Tracheophyta</taxon>
        <taxon>Spermatophyta</taxon>
        <taxon>Magnoliopsida</taxon>
        <taxon>eudicotyledons</taxon>
        <taxon>Gunneridae</taxon>
        <taxon>Pentapetalae</taxon>
        <taxon>rosids</taxon>
        <taxon>fabids</taxon>
        <taxon>Fabales</taxon>
        <taxon>Fabaceae</taxon>
        <taxon>Papilionoideae</taxon>
        <taxon>50 kb inversion clade</taxon>
        <taxon>dalbergioids sensu lato</taxon>
        <taxon>Dalbergieae</taxon>
        <taxon>Pterocarpus clade</taxon>
        <taxon>Stylosanthes</taxon>
    </lineage>
</organism>
<keyword evidence="2" id="KW-1185">Reference proteome</keyword>
<reference evidence="1 2" key="1">
    <citation type="journal article" date="2023" name="Plants (Basel)">
        <title>Bridging the Gap: Combining Genomics and Transcriptomics Approaches to Understand Stylosanthes scabra, an Orphan Legume from the Brazilian Caatinga.</title>
        <authorList>
            <person name="Ferreira-Neto J.R.C."/>
            <person name="da Silva M.D."/>
            <person name="Binneck E."/>
            <person name="de Melo N.F."/>
            <person name="da Silva R.H."/>
            <person name="de Melo A.L.T.M."/>
            <person name="Pandolfi V."/>
            <person name="Bustamante F.O."/>
            <person name="Brasileiro-Vidal A.C."/>
            <person name="Benko-Iseppon A.M."/>
        </authorList>
    </citation>
    <scope>NUCLEOTIDE SEQUENCE [LARGE SCALE GENOMIC DNA]</scope>
    <source>
        <tissue evidence="1">Leaves</tissue>
    </source>
</reference>
<proteinExistence type="predicted"/>
<evidence type="ECO:0008006" key="3">
    <source>
        <dbReference type="Google" id="ProtNLM"/>
    </source>
</evidence>